<dbReference type="GO" id="GO:0008270">
    <property type="term" value="F:zinc ion binding"/>
    <property type="evidence" value="ECO:0007669"/>
    <property type="project" value="UniProtKB-KW"/>
</dbReference>
<dbReference type="InterPro" id="IPR017907">
    <property type="entry name" value="Znf_RING_CS"/>
</dbReference>
<evidence type="ECO:0000256" key="3">
    <source>
        <dbReference type="ARBA" id="ARBA00022833"/>
    </source>
</evidence>
<dbReference type="PROSITE" id="PS00518">
    <property type="entry name" value="ZF_RING_1"/>
    <property type="match status" value="1"/>
</dbReference>
<dbReference type="AlphaFoldDB" id="A0AAV2R173"/>
<evidence type="ECO:0000256" key="2">
    <source>
        <dbReference type="ARBA" id="ARBA00022771"/>
    </source>
</evidence>
<evidence type="ECO:0000256" key="1">
    <source>
        <dbReference type="ARBA" id="ARBA00022723"/>
    </source>
</evidence>
<dbReference type="SUPFAM" id="SSF57850">
    <property type="entry name" value="RING/U-box"/>
    <property type="match status" value="1"/>
</dbReference>
<dbReference type="Gene3D" id="3.30.160.60">
    <property type="entry name" value="Classic Zinc Finger"/>
    <property type="match status" value="1"/>
</dbReference>
<dbReference type="Pfam" id="PF13923">
    <property type="entry name" value="zf-C3HC4_2"/>
    <property type="match status" value="1"/>
</dbReference>
<organism evidence="7 8">
    <name type="scientific">Meganyctiphanes norvegica</name>
    <name type="common">Northern krill</name>
    <name type="synonym">Thysanopoda norvegica</name>
    <dbReference type="NCBI Taxonomy" id="48144"/>
    <lineage>
        <taxon>Eukaryota</taxon>
        <taxon>Metazoa</taxon>
        <taxon>Ecdysozoa</taxon>
        <taxon>Arthropoda</taxon>
        <taxon>Crustacea</taxon>
        <taxon>Multicrustacea</taxon>
        <taxon>Malacostraca</taxon>
        <taxon>Eumalacostraca</taxon>
        <taxon>Eucarida</taxon>
        <taxon>Euphausiacea</taxon>
        <taxon>Euphausiidae</taxon>
        <taxon>Meganyctiphanes</taxon>
    </lineage>
</organism>
<evidence type="ECO:0000256" key="4">
    <source>
        <dbReference type="PROSITE-ProRule" id="PRU00024"/>
    </source>
</evidence>
<feature type="domain" description="RING-type" evidence="5">
    <location>
        <begin position="6"/>
        <end position="49"/>
    </location>
</feature>
<gene>
    <name evidence="7" type="ORF">MNOR_LOCUS19625</name>
</gene>
<accession>A0AAV2R173</accession>
<reference evidence="7 8" key="1">
    <citation type="submission" date="2024-05" db="EMBL/GenBank/DDBJ databases">
        <authorList>
            <person name="Wallberg A."/>
        </authorList>
    </citation>
    <scope>NUCLEOTIDE SEQUENCE [LARGE SCALE GENOMIC DNA]</scope>
</reference>
<dbReference type="InterPro" id="IPR013083">
    <property type="entry name" value="Znf_RING/FYVE/PHD"/>
</dbReference>
<dbReference type="PANTHER" id="PTHR47156">
    <property type="entry name" value="PROTEIN CBG20824"/>
    <property type="match status" value="1"/>
</dbReference>
<feature type="domain" description="B box-type" evidence="6">
    <location>
        <begin position="88"/>
        <end position="121"/>
    </location>
</feature>
<evidence type="ECO:0000259" key="5">
    <source>
        <dbReference type="PROSITE" id="PS50089"/>
    </source>
</evidence>
<dbReference type="PROSITE" id="PS50119">
    <property type="entry name" value="ZF_BBOX"/>
    <property type="match status" value="1"/>
</dbReference>
<evidence type="ECO:0000313" key="7">
    <source>
        <dbReference type="EMBL" id="CAL4111376.1"/>
    </source>
</evidence>
<dbReference type="PROSITE" id="PS50089">
    <property type="entry name" value="ZF_RING_2"/>
    <property type="match status" value="1"/>
</dbReference>
<keyword evidence="8" id="KW-1185">Reference proteome</keyword>
<dbReference type="InterPro" id="IPR000315">
    <property type="entry name" value="Znf_B-box"/>
</dbReference>
<evidence type="ECO:0000259" key="6">
    <source>
        <dbReference type="PROSITE" id="PS50119"/>
    </source>
</evidence>
<keyword evidence="3" id="KW-0862">Zinc</keyword>
<dbReference type="SMART" id="SM00184">
    <property type="entry name" value="RING"/>
    <property type="match status" value="1"/>
</dbReference>
<keyword evidence="1" id="KW-0479">Metal-binding</keyword>
<dbReference type="Gene3D" id="3.30.40.10">
    <property type="entry name" value="Zinc/RING finger domain, C3HC4 (zinc finger)"/>
    <property type="match status" value="1"/>
</dbReference>
<dbReference type="Pfam" id="PF00643">
    <property type="entry name" value="zf-B_box"/>
    <property type="match status" value="1"/>
</dbReference>
<name>A0AAV2R173_MEGNR</name>
<protein>
    <submittedName>
        <fullName evidence="7">Uncharacterized protein</fullName>
    </submittedName>
</protein>
<proteinExistence type="predicted"/>
<evidence type="ECO:0000313" key="8">
    <source>
        <dbReference type="Proteomes" id="UP001497623"/>
    </source>
</evidence>
<comment type="caution">
    <text evidence="7">The sequence shown here is derived from an EMBL/GenBank/DDBJ whole genome shotgun (WGS) entry which is preliminary data.</text>
</comment>
<dbReference type="InterPro" id="IPR052667">
    <property type="entry name" value="E3_ubiquitin-ligase_RING"/>
</dbReference>
<sequence>MDILDCKICYLRYNETSRRPRSLHCGHTYCELCIQRSIKDAVLHCPTCRSTHHIKASTALPVNFDLAELLGQMNVSEEPSSPNISDGSCAGMCPTHPTSALYFYCSTHNTNVCRECTVLEHLPEKCKLKSLAEELRHKKRSNILLVDTQMNGLMESIGKLENDTQAKDELIKALQQGQDVAREKIHQSIEKHKTLLEAREKLINTFNIDEVNTISKDVVKNIGETIQLLVSKGPENEAYAILENKGKTYSAKITLENRKLHLHTLGDTSPPHFAFTLPYTAIREELINDAALVLSRSQMG</sequence>
<dbReference type="SUPFAM" id="SSF57845">
    <property type="entry name" value="B-box zinc-binding domain"/>
    <property type="match status" value="1"/>
</dbReference>
<keyword evidence="2 4" id="KW-0863">Zinc-finger</keyword>
<dbReference type="EMBL" id="CAXKWB010014668">
    <property type="protein sequence ID" value="CAL4111376.1"/>
    <property type="molecule type" value="Genomic_DNA"/>
</dbReference>
<dbReference type="InterPro" id="IPR001841">
    <property type="entry name" value="Znf_RING"/>
</dbReference>
<dbReference type="Proteomes" id="UP001497623">
    <property type="component" value="Unassembled WGS sequence"/>
</dbReference>
<dbReference type="PANTHER" id="PTHR47156:SF7">
    <property type="entry name" value="RING-TYPE DOMAIN-CONTAINING PROTEIN"/>
    <property type="match status" value="1"/>
</dbReference>